<dbReference type="GO" id="GO:0000156">
    <property type="term" value="F:phosphorelay response regulator activity"/>
    <property type="evidence" value="ECO:0007669"/>
    <property type="project" value="TreeGrafter"/>
</dbReference>
<evidence type="ECO:0000256" key="8">
    <source>
        <dbReference type="PROSITE-ProRule" id="PRU00169"/>
    </source>
</evidence>
<dbReference type="CDD" id="cd00383">
    <property type="entry name" value="trans_reg_C"/>
    <property type="match status" value="1"/>
</dbReference>
<dbReference type="InterPro" id="IPR001789">
    <property type="entry name" value="Sig_transdc_resp-reg_receiver"/>
</dbReference>
<feature type="domain" description="Response regulatory" evidence="10">
    <location>
        <begin position="3"/>
        <end position="116"/>
    </location>
</feature>
<dbReference type="AlphaFoldDB" id="A0A1I2IVZ3"/>
<dbReference type="CDD" id="cd18159">
    <property type="entry name" value="REC_OmpR_NsrR-like"/>
    <property type="match status" value="1"/>
</dbReference>
<evidence type="ECO:0000256" key="1">
    <source>
        <dbReference type="ARBA" id="ARBA00004496"/>
    </source>
</evidence>
<feature type="domain" description="OmpR/PhoB-type" evidence="11">
    <location>
        <begin position="129"/>
        <end position="227"/>
    </location>
</feature>
<protein>
    <submittedName>
        <fullName evidence="12">DNA-binding response regulator, OmpR family, contains REC and winged-helix (WHTH) domain</fullName>
    </submittedName>
</protein>
<evidence type="ECO:0000259" key="11">
    <source>
        <dbReference type="PROSITE" id="PS51755"/>
    </source>
</evidence>
<dbReference type="GO" id="GO:0005829">
    <property type="term" value="C:cytosol"/>
    <property type="evidence" value="ECO:0007669"/>
    <property type="project" value="TreeGrafter"/>
</dbReference>
<keyword evidence="6 9" id="KW-0238">DNA-binding</keyword>
<evidence type="ECO:0000256" key="7">
    <source>
        <dbReference type="ARBA" id="ARBA00023163"/>
    </source>
</evidence>
<evidence type="ECO:0000256" key="2">
    <source>
        <dbReference type="ARBA" id="ARBA00022490"/>
    </source>
</evidence>
<keyword evidence="7" id="KW-0804">Transcription</keyword>
<evidence type="ECO:0000259" key="10">
    <source>
        <dbReference type="PROSITE" id="PS50110"/>
    </source>
</evidence>
<sequence length="239" mass="27534">MYTIMIVEDDAKIAELLRAHIEKYGNAAVVTTDFARVMEQFEQVKPHIVLMDINLPSFDGFYWCRQIRTVSTCPIIFISARSGEMDTVRAIENGGDDYLTKPFHYEVVMAKIRSQLRRVYGDYAQAAGERMVEHAGLILYPERMELHLQGQFVALTKKETVLVETLLQRCQRLVSRETILEKLWDDYTYVDDNALSVNMSRVRKKLAELGIEGALETVRGTGYRLNDSWANGEQQSERR</sequence>
<dbReference type="Pfam" id="PF00486">
    <property type="entry name" value="Trans_reg_C"/>
    <property type="match status" value="1"/>
</dbReference>
<keyword evidence="4" id="KW-0902">Two-component regulatory system</keyword>
<dbReference type="SUPFAM" id="SSF52172">
    <property type="entry name" value="CheY-like"/>
    <property type="match status" value="1"/>
</dbReference>
<reference evidence="13" key="1">
    <citation type="submission" date="2016-10" db="EMBL/GenBank/DDBJ databases">
        <authorList>
            <person name="Varghese N."/>
            <person name="Submissions S."/>
        </authorList>
    </citation>
    <scope>NUCLEOTIDE SEQUENCE [LARGE SCALE GENOMIC DNA]</scope>
    <source>
        <strain evidence="13">CGMCC 1.10223</strain>
    </source>
</reference>
<dbReference type="Pfam" id="PF00072">
    <property type="entry name" value="Response_reg"/>
    <property type="match status" value="1"/>
</dbReference>
<organism evidence="12 13">
    <name type="scientific">Paenibacillus algorifonticola</name>
    <dbReference type="NCBI Taxonomy" id="684063"/>
    <lineage>
        <taxon>Bacteria</taxon>
        <taxon>Bacillati</taxon>
        <taxon>Bacillota</taxon>
        <taxon>Bacilli</taxon>
        <taxon>Bacillales</taxon>
        <taxon>Paenibacillaceae</taxon>
        <taxon>Paenibacillus</taxon>
    </lineage>
</organism>
<dbReference type="GO" id="GO:0032993">
    <property type="term" value="C:protein-DNA complex"/>
    <property type="evidence" value="ECO:0007669"/>
    <property type="project" value="TreeGrafter"/>
</dbReference>
<dbReference type="Proteomes" id="UP000183410">
    <property type="component" value="Unassembled WGS sequence"/>
</dbReference>
<dbReference type="InterPro" id="IPR001867">
    <property type="entry name" value="OmpR/PhoB-type_DNA-bd"/>
</dbReference>
<dbReference type="OrthoDB" id="9790442at2"/>
<evidence type="ECO:0000256" key="5">
    <source>
        <dbReference type="ARBA" id="ARBA00023015"/>
    </source>
</evidence>
<dbReference type="InterPro" id="IPR039420">
    <property type="entry name" value="WalR-like"/>
</dbReference>
<dbReference type="Gene3D" id="3.40.50.2300">
    <property type="match status" value="1"/>
</dbReference>
<dbReference type="PROSITE" id="PS51755">
    <property type="entry name" value="OMPR_PHOB"/>
    <property type="match status" value="1"/>
</dbReference>
<dbReference type="PANTHER" id="PTHR48111">
    <property type="entry name" value="REGULATOR OF RPOS"/>
    <property type="match status" value="1"/>
</dbReference>
<proteinExistence type="predicted"/>
<dbReference type="SMART" id="SM00862">
    <property type="entry name" value="Trans_reg_C"/>
    <property type="match status" value="1"/>
</dbReference>
<dbReference type="FunFam" id="3.40.50.2300:FF:000065">
    <property type="entry name" value="DNA-binding response regulator"/>
    <property type="match status" value="1"/>
</dbReference>
<evidence type="ECO:0000313" key="13">
    <source>
        <dbReference type="Proteomes" id="UP000183410"/>
    </source>
</evidence>
<feature type="DNA-binding region" description="OmpR/PhoB-type" evidence="9">
    <location>
        <begin position="129"/>
        <end position="227"/>
    </location>
</feature>
<feature type="modified residue" description="4-aspartylphosphate" evidence="8">
    <location>
        <position position="52"/>
    </location>
</feature>
<dbReference type="RefSeq" id="WP_046234610.1">
    <property type="nucleotide sequence ID" value="NZ_FONN01000042.1"/>
</dbReference>
<evidence type="ECO:0000256" key="6">
    <source>
        <dbReference type="ARBA" id="ARBA00023125"/>
    </source>
</evidence>
<keyword evidence="2" id="KW-0963">Cytoplasm</keyword>
<accession>A0A1I2IVZ3</accession>
<dbReference type="InterPro" id="IPR036388">
    <property type="entry name" value="WH-like_DNA-bd_sf"/>
</dbReference>
<keyword evidence="5" id="KW-0805">Transcription regulation</keyword>
<gene>
    <name evidence="12" type="ORF">SAMN04487969_14221</name>
</gene>
<dbReference type="Gene3D" id="1.10.10.10">
    <property type="entry name" value="Winged helix-like DNA-binding domain superfamily/Winged helix DNA-binding domain"/>
    <property type="match status" value="1"/>
</dbReference>
<dbReference type="Gene3D" id="6.10.250.690">
    <property type="match status" value="1"/>
</dbReference>
<comment type="subcellular location">
    <subcellularLocation>
        <location evidence="1">Cytoplasm</location>
    </subcellularLocation>
</comment>
<evidence type="ECO:0000313" key="12">
    <source>
        <dbReference type="EMBL" id="SFF45793.1"/>
    </source>
</evidence>
<dbReference type="EMBL" id="FONN01000042">
    <property type="protein sequence ID" value="SFF45793.1"/>
    <property type="molecule type" value="Genomic_DNA"/>
</dbReference>
<dbReference type="PROSITE" id="PS50110">
    <property type="entry name" value="RESPONSE_REGULATORY"/>
    <property type="match status" value="1"/>
</dbReference>
<evidence type="ECO:0000256" key="9">
    <source>
        <dbReference type="PROSITE-ProRule" id="PRU01091"/>
    </source>
</evidence>
<dbReference type="GO" id="GO:0000976">
    <property type="term" value="F:transcription cis-regulatory region binding"/>
    <property type="evidence" value="ECO:0007669"/>
    <property type="project" value="TreeGrafter"/>
</dbReference>
<name>A0A1I2IVZ3_9BACL</name>
<evidence type="ECO:0000256" key="4">
    <source>
        <dbReference type="ARBA" id="ARBA00023012"/>
    </source>
</evidence>
<dbReference type="PANTHER" id="PTHR48111:SF31">
    <property type="entry name" value="TRANSCRIPTIONAL REGULATORY PROTEIN YXDJ"/>
    <property type="match status" value="1"/>
</dbReference>
<dbReference type="InterPro" id="IPR011006">
    <property type="entry name" value="CheY-like_superfamily"/>
</dbReference>
<evidence type="ECO:0000256" key="3">
    <source>
        <dbReference type="ARBA" id="ARBA00022553"/>
    </source>
</evidence>
<keyword evidence="13" id="KW-1185">Reference proteome</keyword>
<dbReference type="GO" id="GO:0006355">
    <property type="term" value="P:regulation of DNA-templated transcription"/>
    <property type="evidence" value="ECO:0007669"/>
    <property type="project" value="InterPro"/>
</dbReference>
<dbReference type="SMART" id="SM00448">
    <property type="entry name" value="REC"/>
    <property type="match status" value="1"/>
</dbReference>
<keyword evidence="3 8" id="KW-0597">Phosphoprotein</keyword>